<evidence type="ECO:0000313" key="2">
    <source>
        <dbReference type="Proteomes" id="UP000245647"/>
    </source>
</evidence>
<dbReference type="EMBL" id="QEAS01000016">
    <property type="protein sequence ID" value="PWG79275.1"/>
    <property type="molecule type" value="Genomic_DNA"/>
</dbReference>
<dbReference type="AlphaFoldDB" id="A0A2U2PD10"/>
<reference evidence="1 2" key="1">
    <citation type="submission" date="2018-04" db="EMBL/GenBank/DDBJ databases">
        <title>Pedobacter chongqingensis sp. nov., isolated from a rottenly hemp rope.</title>
        <authorList>
            <person name="Cai Y."/>
        </authorList>
    </citation>
    <scope>NUCLEOTIDE SEQUENCE [LARGE SCALE GENOMIC DNA]</scope>
    <source>
        <strain evidence="1 2">FJ4-8</strain>
    </source>
</reference>
<protein>
    <submittedName>
        <fullName evidence="1">Uncharacterized protein</fullName>
    </submittedName>
</protein>
<accession>A0A2U2PD10</accession>
<dbReference type="OrthoDB" id="7859927at2"/>
<comment type="caution">
    <text evidence="1">The sequence shown here is derived from an EMBL/GenBank/DDBJ whole genome shotgun (WGS) entry which is preliminary data.</text>
</comment>
<sequence>MKDKYVGCESHGTGRIAFVCQHLLEGSNLGFHEVFDSNPLIEPENDYQAWCDKCEKAWERERAWTENFKAFTDLKIVCDQCYFDIKRRS</sequence>
<dbReference type="Proteomes" id="UP000245647">
    <property type="component" value="Unassembled WGS sequence"/>
</dbReference>
<name>A0A2U2PD10_9SPHI</name>
<keyword evidence="2" id="KW-1185">Reference proteome</keyword>
<evidence type="ECO:0000313" key="1">
    <source>
        <dbReference type="EMBL" id="PWG79275.1"/>
    </source>
</evidence>
<organism evidence="1 2">
    <name type="scientific">Pararcticibacter amylolyticus</name>
    <dbReference type="NCBI Taxonomy" id="2173175"/>
    <lineage>
        <taxon>Bacteria</taxon>
        <taxon>Pseudomonadati</taxon>
        <taxon>Bacteroidota</taxon>
        <taxon>Sphingobacteriia</taxon>
        <taxon>Sphingobacteriales</taxon>
        <taxon>Sphingobacteriaceae</taxon>
        <taxon>Pararcticibacter</taxon>
    </lineage>
</organism>
<proteinExistence type="predicted"/>
<gene>
    <name evidence="1" type="ORF">DDR33_17970</name>
</gene>